<accession>A0AA38FSG8</accession>
<dbReference type="PANTHER" id="PTHR11712">
    <property type="entry name" value="POLYKETIDE SYNTHASE-RELATED"/>
    <property type="match status" value="1"/>
</dbReference>
<dbReference type="GO" id="GO:0006633">
    <property type="term" value="P:fatty acid biosynthetic process"/>
    <property type="evidence" value="ECO:0007669"/>
    <property type="project" value="TreeGrafter"/>
</dbReference>
<evidence type="ECO:0000313" key="4">
    <source>
        <dbReference type="EMBL" id="KAH9309660.1"/>
    </source>
</evidence>
<organism evidence="4 5">
    <name type="scientific">Taxus chinensis</name>
    <name type="common">Chinese yew</name>
    <name type="synonym">Taxus wallichiana var. chinensis</name>
    <dbReference type="NCBI Taxonomy" id="29808"/>
    <lineage>
        <taxon>Eukaryota</taxon>
        <taxon>Viridiplantae</taxon>
        <taxon>Streptophyta</taxon>
        <taxon>Embryophyta</taxon>
        <taxon>Tracheophyta</taxon>
        <taxon>Spermatophyta</taxon>
        <taxon>Pinopsida</taxon>
        <taxon>Pinidae</taxon>
        <taxon>Conifers II</taxon>
        <taxon>Cupressales</taxon>
        <taxon>Taxaceae</taxon>
        <taxon>Taxus</taxon>
    </lineage>
</organism>
<dbReference type="GO" id="GO:0005739">
    <property type="term" value="C:mitochondrion"/>
    <property type="evidence" value="ECO:0007669"/>
    <property type="project" value="TreeGrafter"/>
</dbReference>
<protein>
    <recommendedName>
        <fullName evidence="1">beta-ketoacyl-[acyl-carrier-protein] synthase I</fullName>
        <ecNumber evidence="1">2.3.1.41</ecNumber>
    </recommendedName>
</protein>
<dbReference type="Proteomes" id="UP000824469">
    <property type="component" value="Unassembled WGS sequence"/>
</dbReference>
<dbReference type="AlphaFoldDB" id="A0AA38FSG8"/>
<proteinExistence type="predicted"/>
<reference evidence="4 5" key="1">
    <citation type="journal article" date="2021" name="Nat. Plants">
        <title>The Taxus genome provides insights into paclitaxel biosynthesis.</title>
        <authorList>
            <person name="Xiong X."/>
            <person name="Gou J."/>
            <person name="Liao Q."/>
            <person name="Li Y."/>
            <person name="Zhou Q."/>
            <person name="Bi G."/>
            <person name="Li C."/>
            <person name="Du R."/>
            <person name="Wang X."/>
            <person name="Sun T."/>
            <person name="Guo L."/>
            <person name="Liang H."/>
            <person name="Lu P."/>
            <person name="Wu Y."/>
            <person name="Zhang Z."/>
            <person name="Ro D.K."/>
            <person name="Shang Y."/>
            <person name="Huang S."/>
            <person name="Yan J."/>
        </authorList>
    </citation>
    <scope>NUCLEOTIDE SEQUENCE [LARGE SCALE GENOMIC DNA]</scope>
    <source>
        <strain evidence="4">Ta-2019</strain>
    </source>
</reference>
<dbReference type="EC" id="2.3.1.41" evidence="1"/>
<keyword evidence="3" id="KW-0547">Nucleotide-binding</keyword>
<dbReference type="PROSITE" id="PS00107">
    <property type="entry name" value="PROTEIN_KINASE_ATP"/>
    <property type="match status" value="1"/>
</dbReference>
<dbReference type="SUPFAM" id="SSF56112">
    <property type="entry name" value="Protein kinase-like (PK-like)"/>
    <property type="match status" value="1"/>
</dbReference>
<dbReference type="GO" id="GO:0004315">
    <property type="term" value="F:3-oxoacyl-[acyl-carrier-protein] synthase activity"/>
    <property type="evidence" value="ECO:0007669"/>
    <property type="project" value="UniProtKB-EC"/>
</dbReference>
<evidence type="ECO:0000256" key="3">
    <source>
        <dbReference type="PROSITE-ProRule" id="PRU10141"/>
    </source>
</evidence>
<dbReference type="InterPro" id="IPR011009">
    <property type="entry name" value="Kinase-like_dom_sf"/>
</dbReference>
<evidence type="ECO:0000256" key="1">
    <source>
        <dbReference type="ARBA" id="ARBA00013191"/>
    </source>
</evidence>
<dbReference type="GO" id="GO:0005524">
    <property type="term" value="F:ATP binding"/>
    <property type="evidence" value="ECO:0007669"/>
    <property type="project" value="UniProtKB-UniRule"/>
</dbReference>
<keyword evidence="3" id="KW-0067">ATP-binding</keyword>
<comment type="caution">
    <text evidence="4">The sequence shown here is derived from an EMBL/GenBank/DDBJ whole genome shotgun (WGS) entry which is preliminary data.</text>
</comment>
<dbReference type="InterPro" id="IPR000794">
    <property type="entry name" value="Beta-ketoacyl_synthase"/>
</dbReference>
<dbReference type="PANTHER" id="PTHR11712:SF332">
    <property type="entry name" value="3-OXOACYL-[ACYL-CARRIER-PROTEIN] SYNTHASE II, CHLOROPLASTIC"/>
    <property type="match status" value="1"/>
</dbReference>
<dbReference type="EMBL" id="JAHRHJ020000007">
    <property type="protein sequence ID" value="KAH9309660.1"/>
    <property type="molecule type" value="Genomic_DNA"/>
</dbReference>
<dbReference type="InterPro" id="IPR017441">
    <property type="entry name" value="Protein_kinase_ATP_BS"/>
</dbReference>
<feature type="non-terminal residue" evidence="4">
    <location>
        <position position="122"/>
    </location>
</feature>
<sequence length="122" mass="13490">MVMVPNPSKSQSFSLEEMTTTTEKFSHNIGQGGFGSVFWGKLQDEKQIAIKVLSLFSKLGIAQFLNEGWMGPNDSISTACATSTFYLIGAANHIIRGEADRDWFFMGDGARILLLEELEHAK</sequence>
<gene>
    <name evidence="4" type="ORF">KI387_037571</name>
</gene>
<feature type="binding site" evidence="3">
    <location>
        <position position="51"/>
    </location>
    <ligand>
        <name>ATP</name>
        <dbReference type="ChEBI" id="CHEBI:30616"/>
    </ligand>
</feature>
<keyword evidence="2" id="KW-0808">Transferase</keyword>
<dbReference type="Gene3D" id="3.30.200.20">
    <property type="entry name" value="Phosphorylase Kinase, domain 1"/>
    <property type="match status" value="1"/>
</dbReference>
<dbReference type="SUPFAM" id="SSF53901">
    <property type="entry name" value="Thiolase-like"/>
    <property type="match status" value="1"/>
</dbReference>
<keyword evidence="5" id="KW-1185">Reference proteome</keyword>
<evidence type="ECO:0000313" key="5">
    <source>
        <dbReference type="Proteomes" id="UP000824469"/>
    </source>
</evidence>
<dbReference type="InterPro" id="IPR016039">
    <property type="entry name" value="Thiolase-like"/>
</dbReference>
<name>A0AA38FSG8_TAXCH</name>
<evidence type="ECO:0000256" key="2">
    <source>
        <dbReference type="ARBA" id="ARBA00022679"/>
    </source>
</evidence>